<keyword evidence="7" id="KW-1185">Reference proteome</keyword>
<dbReference type="Gene3D" id="3.55.10.10">
    <property type="entry name" value="Archease domain"/>
    <property type="match status" value="1"/>
</dbReference>
<evidence type="ECO:0000313" key="6">
    <source>
        <dbReference type="EMBL" id="GGY03030.1"/>
    </source>
</evidence>
<dbReference type="Proteomes" id="UP000653056">
    <property type="component" value="Unassembled WGS sequence"/>
</dbReference>
<dbReference type="InterPro" id="IPR002804">
    <property type="entry name" value="Archease"/>
</dbReference>
<gene>
    <name evidence="6" type="ORF">GCM10007160_33620</name>
</gene>
<dbReference type="RefSeq" id="WP_189471242.1">
    <property type="nucleotide sequence ID" value="NZ_BMXS01000020.1"/>
</dbReference>
<dbReference type="SUPFAM" id="SSF69819">
    <property type="entry name" value="MTH1598-like"/>
    <property type="match status" value="1"/>
</dbReference>
<dbReference type="InterPro" id="IPR023572">
    <property type="entry name" value="Archease_dom"/>
</dbReference>
<dbReference type="Pfam" id="PF01951">
    <property type="entry name" value="Archease"/>
    <property type="match status" value="1"/>
</dbReference>
<evidence type="ECO:0000313" key="7">
    <source>
        <dbReference type="Proteomes" id="UP000653056"/>
    </source>
</evidence>
<organism evidence="6 7">
    <name type="scientific">Litchfieldella qijiaojingensis</name>
    <dbReference type="NCBI Taxonomy" id="980347"/>
    <lineage>
        <taxon>Bacteria</taxon>
        <taxon>Pseudomonadati</taxon>
        <taxon>Pseudomonadota</taxon>
        <taxon>Gammaproteobacteria</taxon>
        <taxon>Oceanospirillales</taxon>
        <taxon>Halomonadaceae</taxon>
        <taxon>Litchfieldella</taxon>
    </lineage>
</organism>
<evidence type="ECO:0000256" key="2">
    <source>
        <dbReference type="ARBA" id="ARBA00022694"/>
    </source>
</evidence>
<evidence type="ECO:0000256" key="3">
    <source>
        <dbReference type="ARBA" id="ARBA00022723"/>
    </source>
</evidence>
<protein>
    <submittedName>
        <fullName evidence="6">Protein archease</fullName>
    </submittedName>
</protein>
<dbReference type="EMBL" id="BMXS01000020">
    <property type="protein sequence ID" value="GGY03030.1"/>
    <property type="molecule type" value="Genomic_DNA"/>
</dbReference>
<accession>A0ABQ2Z678</accession>
<sequence>MWSHFHHGADIGVRGVGETLERAFEEAAVALTAVIAEPAGIRCLETVEVRCEAPDRELLLVDWLNAIVYEMAIRHMLFCRFKVELQGSLLLGSACGEAVDVARHQPAIEVKGATYTELEVREDRPGEWRAQCVVDV</sequence>
<keyword evidence="4" id="KW-0106">Calcium</keyword>
<dbReference type="PANTHER" id="PTHR12682">
    <property type="entry name" value="ARCHEASE"/>
    <property type="match status" value="1"/>
</dbReference>
<dbReference type="InterPro" id="IPR036820">
    <property type="entry name" value="Archease_dom_sf"/>
</dbReference>
<evidence type="ECO:0000256" key="1">
    <source>
        <dbReference type="ARBA" id="ARBA00007963"/>
    </source>
</evidence>
<feature type="domain" description="Archease" evidence="5">
    <location>
        <begin position="2"/>
        <end position="136"/>
    </location>
</feature>
<keyword evidence="2" id="KW-0819">tRNA processing</keyword>
<name>A0ABQ2Z678_9GAMM</name>
<dbReference type="PANTHER" id="PTHR12682:SF11">
    <property type="entry name" value="PROTEIN ARCHEASE"/>
    <property type="match status" value="1"/>
</dbReference>
<comment type="caution">
    <text evidence="6">The sequence shown here is derived from an EMBL/GenBank/DDBJ whole genome shotgun (WGS) entry which is preliminary data.</text>
</comment>
<proteinExistence type="inferred from homology"/>
<keyword evidence="3" id="KW-0479">Metal-binding</keyword>
<evidence type="ECO:0000259" key="5">
    <source>
        <dbReference type="Pfam" id="PF01951"/>
    </source>
</evidence>
<comment type="similarity">
    <text evidence="1">Belongs to the archease family.</text>
</comment>
<reference evidence="7" key="1">
    <citation type="journal article" date="2019" name="Int. J. Syst. Evol. Microbiol.">
        <title>The Global Catalogue of Microorganisms (GCM) 10K type strain sequencing project: providing services to taxonomists for standard genome sequencing and annotation.</title>
        <authorList>
            <consortium name="The Broad Institute Genomics Platform"/>
            <consortium name="The Broad Institute Genome Sequencing Center for Infectious Disease"/>
            <person name="Wu L."/>
            <person name="Ma J."/>
        </authorList>
    </citation>
    <scope>NUCLEOTIDE SEQUENCE [LARGE SCALE GENOMIC DNA]</scope>
    <source>
        <strain evidence="7">KCTC 22228</strain>
    </source>
</reference>
<evidence type="ECO:0000256" key="4">
    <source>
        <dbReference type="ARBA" id="ARBA00022837"/>
    </source>
</evidence>